<dbReference type="PRINTS" id="PR00359">
    <property type="entry name" value="BP450"/>
</dbReference>
<accession>A0A6J5EGF8</accession>
<keyword evidence="4 7" id="KW-0560">Oxidoreductase</keyword>
<protein>
    <submittedName>
        <fullName evidence="8">Cytochrome P450 monooxygenase PikC</fullName>
        <ecNumber evidence="8">1.14.15.33</ecNumber>
    </submittedName>
</protein>
<keyword evidence="2 7" id="KW-0349">Heme</keyword>
<dbReference type="Pfam" id="PF00067">
    <property type="entry name" value="p450"/>
    <property type="match status" value="1"/>
</dbReference>
<evidence type="ECO:0000313" key="9">
    <source>
        <dbReference type="Proteomes" id="UP000494363"/>
    </source>
</evidence>
<dbReference type="AlphaFoldDB" id="A0A6J5EGF8"/>
<evidence type="ECO:0000313" key="8">
    <source>
        <dbReference type="EMBL" id="CAB3764471.1"/>
    </source>
</evidence>
<keyword evidence="3 7" id="KW-0479">Metal-binding</keyword>
<dbReference type="Gene3D" id="1.10.630.10">
    <property type="entry name" value="Cytochrome P450"/>
    <property type="match status" value="1"/>
</dbReference>
<dbReference type="InterPro" id="IPR002397">
    <property type="entry name" value="Cyt_P450_B"/>
</dbReference>
<dbReference type="InterPro" id="IPR036396">
    <property type="entry name" value="Cyt_P450_sf"/>
</dbReference>
<reference evidence="8 9" key="1">
    <citation type="submission" date="2020-04" db="EMBL/GenBank/DDBJ databases">
        <authorList>
            <person name="De Canck E."/>
        </authorList>
    </citation>
    <scope>NUCLEOTIDE SEQUENCE [LARGE SCALE GENOMIC DNA]</scope>
    <source>
        <strain evidence="8 9">LMG 29542</strain>
    </source>
</reference>
<dbReference type="GO" id="GO:0005506">
    <property type="term" value="F:iron ion binding"/>
    <property type="evidence" value="ECO:0007669"/>
    <property type="project" value="InterPro"/>
</dbReference>
<sequence length="398" mass="44617">MKLADFSSPEFFQNPYPLYEKLRAEGPLVPVGPNMMMSGHYDVVDTLMHDRRMARDIEGSVRARYGTQGFQNPVLQALRKMVFALNPPEHTRMRSLLMKAFNARQVDSMRNLADSIAHRLIDGFSGDGAADLLSAYALPFPVELISAMLGVPRERNPELAAALKQITKLFEAAPVDAEDLPNVNDAYLMLERYFGEIVEARRKQPRTDLISMLIGVQEDDERLTHDEIVANVIVLYLAGHESTSHMIGNALITLQRHPPQFEALKSNLTKLPNAILESLRYESSVHLATRVATEDMEISGVPLPRGTLVFMSLGAANRDPARFAHPDRFDIERELPRAITFGGGIHHCLGYRLAMLELEASLRVLLSRLPGLTLTGIDNLNWFPRGTLRGVEKLMARW</sequence>
<gene>
    <name evidence="8" type="primary">pikC_2</name>
    <name evidence="8" type="ORF">LMG29542_04903</name>
</gene>
<dbReference type="GO" id="GO:0004497">
    <property type="term" value="F:monooxygenase activity"/>
    <property type="evidence" value="ECO:0007669"/>
    <property type="project" value="UniProtKB-KW"/>
</dbReference>
<evidence type="ECO:0000256" key="7">
    <source>
        <dbReference type="RuleBase" id="RU000461"/>
    </source>
</evidence>
<dbReference type="PANTHER" id="PTHR46696:SF1">
    <property type="entry name" value="CYTOCHROME P450 YJIB-RELATED"/>
    <property type="match status" value="1"/>
</dbReference>
<dbReference type="PANTHER" id="PTHR46696">
    <property type="entry name" value="P450, PUTATIVE (EUROFUNG)-RELATED"/>
    <property type="match status" value="1"/>
</dbReference>
<dbReference type="FunFam" id="1.10.630.10:FF:000018">
    <property type="entry name" value="Cytochrome P450 monooxygenase"/>
    <property type="match status" value="1"/>
</dbReference>
<proteinExistence type="inferred from homology"/>
<organism evidence="8 9">
    <name type="scientific">Paraburkholderia humisilvae</name>
    <dbReference type="NCBI Taxonomy" id="627669"/>
    <lineage>
        <taxon>Bacteria</taxon>
        <taxon>Pseudomonadati</taxon>
        <taxon>Pseudomonadota</taxon>
        <taxon>Betaproteobacteria</taxon>
        <taxon>Burkholderiales</taxon>
        <taxon>Burkholderiaceae</taxon>
        <taxon>Paraburkholderia</taxon>
    </lineage>
</organism>
<evidence type="ECO:0000256" key="2">
    <source>
        <dbReference type="ARBA" id="ARBA00022617"/>
    </source>
</evidence>
<dbReference type="RefSeq" id="WP_175229006.1">
    <property type="nucleotide sequence ID" value="NZ_CADIKH010000024.1"/>
</dbReference>
<evidence type="ECO:0000256" key="1">
    <source>
        <dbReference type="ARBA" id="ARBA00010617"/>
    </source>
</evidence>
<dbReference type="Proteomes" id="UP000494363">
    <property type="component" value="Unassembled WGS sequence"/>
</dbReference>
<keyword evidence="9" id="KW-1185">Reference proteome</keyword>
<dbReference type="PROSITE" id="PS00086">
    <property type="entry name" value="CYTOCHROME_P450"/>
    <property type="match status" value="1"/>
</dbReference>
<comment type="similarity">
    <text evidence="1 7">Belongs to the cytochrome P450 family.</text>
</comment>
<keyword evidence="6 7" id="KW-0503">Monooxygenase</keyword>
<name>A0A6J5EGF8_9BURK</name>
<evidence type="ECO:0000256" key="6">
    <source>
        <dbReference type="ARBA" id="ARBA00023033"/>
    </source>
</evidence>
<keyword evidence="5 7" id="KW-0408">Iron</keyword>
<evidence type="ECO:0000256" key="3">
    <source>
        <dbReference type="ARBA" id="ARBA00022723"/>
    </source>
</evidence>
<dbReference type="GO" id="GO:0016705">
    <property type="term" value="F:oxidoreductase activity, acting on paired donors, with incorporation or reduction of molecular oxygen"/>
    <property type="evidence" value="ECO:0007669"/>
    <property type="project" value="InterPro"/>
</dbReference>
<dbReference type="EMBL" id="CADIKH010000024">
    <property type="protein sequence ID" value="CAB3764471.1"/>
    <property type="molecule type" value="Genomic_DNA"/>
</dbReference>
<dbReference type="SUPFAM" id="SSF48264">
    <property type="entry name" value="Cytochrome P450"/>
    <property type="match status" value="1"/>
</dbReference>
<dbReference type="CDD" id="cd20625">
    <property type="entry name" value="CYP164-like"/>
    <property type="match status" value="1"/>
</dbReference>
<evidence type="ECO:0000256" key="5">
    <source>
        <dbReference type="ARBA" id="ARBA00023004"/>
    </source>
</evidence>
<dbReference type="GO" id="GO:0020037">
    <property type="term" value="F:heme binding"/>
    <property type="evidence" value="ECO:0007669"/>
    <property type="project" value="InterPro"/>
</dbReference>
<dbReference type="InterPro" id="IPR001128">
    <property type="entry name" value="Cyt_P450"/>
</dbReference>
<dbReference type="InterPro" id="IPR017972">
    <property type="entry name" value="Cyt_P450_CS"/>
</dbReference>
<dbReference type="EC" id="1.14.15.33" evidence="8"/>
<evidence type="ECO:0000256" key="4">
    <source>
        <dbReference type="ARBA" id="ARBA00023002"/>
    </source>
</evidence>